<proteinExistence type="predicted"/>
<reference evidence="1" key="1">
    <citation type="submission" date="2018-06" db="EMBL/GenBank/DDBJ databases">
        <authorList>
            <person name="Zhirakovskaya E."/>
        </authorList>
    </citation>
    <scope>NUCLEOTIDE SEQUENCE</scope>
</reference>
<protein>
    <submittedName>
        <fullName evidence="1">Uncharacterized protein</fullName>
    </submittedName>
</protein>
<organism evidence="1">
    <name type="scientific">hydrothermal vent metagenome</name>
    <dbReference type="NCBI Taxonomy" id="652676"/>
    <lineage>
        <taxon>unclassified sequences</taxon>
        <taxon>metagenomes</taxon>
        <taxon>ecological metagenomes</taxon>
    </lineage>
</organism>
<name>A0A3B0XYB2_9ZZZZ</name>
<dbReference type="AlphaFoldDB" id="A0A3B0XYB2"/>
<accession>A0A3B0XYB2</accession>
<dbReference type="EMBL" id="UOFN01000013">
    <property type="protein sequence ID" value="VAW73375.1"/>
    <property type="molecule type" value="Genomic_DNA"/>
</dbReference>
<evidence type="ECO:0000313" key="1">
    <source>
        <dbReference type="EMBL" id="VAW73375.1"/>
    </source>
</evidence>
<sequence length="323" mass="34456">MVNTRAGTLMAGLFVALSFSGQATALTVYDIIQLSEKNYRDDDILALIKATDSAFGLKAGDITRLMELGVSENVIQAMLKAVPEEAVATPGKVYQGYTSAADPSESATAPSEHVVTAQSGSGAVLAGGRIAYAPFNESGVGRHHHSVVTLAGLQLLILRDEGSFSSVAARAAAVVKRLGEVAVANPGTFRTGHTPEGDAVMFYEENAQNPTTILNVSHADARAYQRRSGRTVTSALLAAYWSDLLSDYWSIALNSTTPLRLSDVHEGEALNALFEQWSKSADSGASRLADASQLLPPQAQQHLLQLATRVPHDFTVREPHRQK</sequence>
<gene>
    <name evidence="1" type="ORF">MNBD_GAMMA15-673</name>
</gene>